<comment type="subunit">
    <text evidence="10">Homodimer.</text>
</comment>
<dbReference type="GO" id="GO:0006772">
    <property type="term" value="P:thiamine metabolic process"/>
    <property type="evidence" value="ECO:0007669"/>
    <property type="project" value="TreeGrafter"/>
</dbReference>
<evidence type="ECO:0000256" key="6">
    <source>
        <dbReference type="ARBA" id="ARBA00023080"/>
    </source>
</evidence>
<dbReference type="GO" id="GO:0103023">
    <property type="term" value="F:ITPase activity"/>
    <property type="evidence" value="ECO:0007669"/>
    <property type="project" value="UniProtKB-EC"/>
</dbReference>
<dbReference type="SUPFAM" id="SSF52972">
    <property type="entry name" value="ITPase-like"/>
    <property type="match status" value="1"/>
</dbReference>
<dbReference type="Gene3D" id="3.90.950.10">
    <property type="match status" value="1"/>
</dbReference>
<dbReference type="EMBL" id="FOIC01000016">
    <property type="protein sequence ID" value="SET90407.1"/>
    <property type="molecule type" value="Genomic_DNA"/>
</dbReference>
<proteinExistence type="inferred from homology"/>
<dbReference type="InterPro" id="IPR002786">
    <property type="entry name" value="Non_canon_purine_NTPase"/>
</dbReference>
<evidence type="ECO:0000313" key="15">
    <source>
        <dbReference type="Proteomes" id="UP000324021"/>
    </source>
</evidence>
<protein>
    <recommendedName>
        <fullName evidence="10">Probable inosine/xanthosine triphosphatase</fullName>
        <shortName evidence="10">ITPase/XTPase</shortName>
        <ecNumber evidence="10">3.6.1.73</ecNumber>
    </recommendedName>
    <alternativeName>
        <fullName evidence="10">Non-canonical purine NTP phosphatase</fullName>
    </alternativeName>
    <alternativeName>
        <fullName evidence="10">Non-standard purine NTP phosphatase</fullName>
    </alternativeName>
    <alternativeName>
        <fullName evidence="10">Nucleoside-triphosphate phosphatase</fullName>
        <shortName evidence="10">NTPase</shortName>
    </alternativeName>
</protein>
<feature type="binding site" evidence="10">
    <location>
        <position position="62"/>
    </location>
    <ligand>
        <name>Mg(2+)</name>
        <dbReference type="ChEBI" id="CHEBI:18420"/>
    </ligand>
</feature>
<evidence type="ECO:0000256" key="4">
    <source>
        <dbReference type="ARBA" id="ARBA00022801"/>
    </source>
</evidence>
<dbReference type="EC" id="3.6.1.73" evidence="10"/>
<feature type="binding site" evidence="10">
    <location>
        <position position="33"/>
    </location>
    <ligand>
        <name>Mg(2+)</name>
        <dbReference type="ChEBI" id="CHEBI:18420"/>
    </ligand>
</feature>
<comment type="catalytic activity">
    <reaction evidence="9 10">
        <text>XTP + H2O = XDP + phosphate + H(+)</text>
        <dbReference type="Rhea" id="RHEA:28406"/>
        <dbReference type="ChEBI" id="CHEBI:15377"/>
        <dbReference type="ChEBI" id="CHEBI:15378"/>
        <dbReference type="ChEBI" id="CHEBI:43474"/>
        <dbReference type="ChEBI" id="CHEBI:59884"/>
        <dbReference type="ChEBI" id="CHEBI:61314"/>
        <dbReference type="EC" id="3.6.1.73"/>
    </reaction>
</comment>
<name>A0A1G6SSP8_9EURY</name>
<evidence type="ECO:0000313" key="12">
    <source>
        <dbReference type="EMBL" id="SDD19970.1"/>
    </source>
</evidence>
<dbReference type="NCBIfam" id="TIGR00258">
    <property type="entry name" value="inosine/xanthosine triphosphatase"/>
    <property type="match status" value="1"/>
</dbReference>
<dbReference type="Pfam" id="PF01931">
    <property type="entry name" value="NTPase_I-T"/>
    <property type="match status" value="1"/>
</dbReference>
<dbReference type="Proteomes" id="UP000324021">
    <property type="component" value="Unassembled WGS sequence"/>
</dbReference>
<dbReference type="GO" id="GO:0046872">
    <property type="term" value="F:metal ion binding"/>
    <property type="evidence" value="ECO:0007669"/>
    <property type="project" value="UniProtKB-KW"/>
</dbReference>
<keyword evidence="3 10" id="KW-0547">Nucleotide-binding</keyword>
<keyword evidence="6 10" id="KW-0546">Nucleotide metabolism</keyword>
<evidence type="ECO:0000256" key="1">
    <source>
        <dbReference type="ARBA" id="ARBA00001936"/>
    </source>
</evidence>
<evidence type="ECO:0000256" key="3">
    <source>
        <dbReference type="ARBA" id="ARBA00022741"/>
    </source>
</evidence>
<keyword evidence="5 10" id="KW-0460">Magnesium</keyword>
<comment type="catalytic activity">
    <reaction evidence="8 10">
        <text>ITP + H2O = IDP + phosphate + H(+)</text>
        <dbReference type="Rhea" id="RHEA:28330"/>
        <dbReference type="ChEBI" id="CHEBI:15377"/>
        <dbReference type="ChEBI" id="CHEBI:15378"/>
        <dbReference type="ChEBI" id="CHEBI:43474"/>
        <dbReference type="ChEBI" id="CHEBI:58280"/>
        <dbReference type="ChEBI" id="CHEBI:61402"/>
        <dbReference type="EC" id="3.6.1.73"/>
    </reaction>
</comment>
<evidence type="ECO:0000256" key="9">
    <source>
        <dbReference type="ARBA" id="ARBA00048781"/>
    </source>
</evidence>
<evidence type="ECO:0000256" key="2">
    <source>
        <dbReference type="ARBA" id="ARBA00022723"/>
    </source>
</evidence>
<keyword evidence="2 10" id="KW-0479">Metal-binding</keyword>
<evidence type="ECO:0000256" key="8">
    <source>
        <dbReference type="ARBA" id="ARBA00048174"/>
    </source>
</evidence>
<dbReference type="EMBL" id="FMZP01000015">
    <property type="protein sequence ID" value="SDD19970.1"/>
    <property type="molecule type" value="Genomic_DNA"/>
</dbReference>
<dbReference type="PANTHER" id="PTHR34699">
    <property type="match status" value="1"/>
</dbReference>
<reference evidence="13" key="1">
    <citation type="submission" date="2016-10" db="EMBL/GenBank/DDBJ databases">
        <authorList>
            <person name="de Groot N.N."/>
        </authorList>
    </citation>
    <scope>NUCLEOTIDE SEQUENCE [LARGE SCALE GENOMIC DNA]</scope>
    <source>
        <strain evidence="13">CDM_6</strain>
    </source>
</reference>
<accession>A0A1G6SSP8</accession>
<dbReference type="GO" id="GO:0000166">
    <property type="term" value="F:nucleotide binding"/>
    <property type="evidence" value="ECO:0007669"/>
    <property type="project" value="UniProtKB-KW"/>
</dbReference>
<evidence type="ECO:0000256" key="5">
    <source>
        <dbReference type="ARBA" id="ARBA00022842"/>
    </source>
</evidence>
<organism evidence="12 15">
    <name type="scientific">Natrinema hispanicum</name>
    <dbReference type="NCBI Taxonomy" id="392421"/>
    <lineage>
        <taxon>Archaea</taxon>
        <taxon>Methanobacteriati</taxon>
        <taxon>Methanobacteriota</taxon>
        <taxon>Stenosarchaea group</taxon>
        <taxon>Halobacteria</taxon>
        <taxon>Halobacteriales</taxon>
        <taxon>Natrialbaceae</taxon>
        <taxon>Natrinema</taxon>
    </lineage>
</organism>
<comment type="function">
    <text evidence="10">Phosphatase that hydrolyzes non-canonical purine nucleotides such as XTP and ITP to their respective diphosphate derivatives. Probably excludes non-canonical purines from DNA/RNA precursor pool, thus preventing their incorporation into DNA/RNA and avoiding chromosomal lesions.</text>
</comment>
<comment type="cofactor">
    <cofactor evidence="1">
        <name>Mn(2+)</name>
        <dbReference type="ChEBI" id="CHEBI:29035"/>
    </cofactor>
</comment>
<feature type="domain" description="Non-canonical purine NTP phosphatase/PRRC1" evidence="11">
    <location>
        <begin position="6"/>
        <end position="166"/>
    </location>
</feature>
<dbReference type="Proteomes" id="UP000199320">
    <property type="component" value="Unassembled WGS sequence"/>
</dbReference>
<reference evidence="14 15" key="2">
    <citation type="submission" date="2016-10" db="EMBL/GenBank/DDBJ databases">
        <authorList>
            <person name="Varghese N."/>
            <person name="Submissions S."/>
        </authorList>
    </citation>
    <scope>NUCLEOTIDE SEQUENCE [LARGE SCALE GENOMIC DNA]</scope>
    <source>
        <strain evidence="12 15">CDM_1</strain>
        <strain evidence="14">CDM_6</strain>
    </source>
</reference>
<evidence type="ECO:0000259" key="11">
    <source>
        <dbReference type="Pfam" id="PF01931"/>
    </source>
</evidence>
<dbReference type="HAMAP" id="MF_00648">
    <property type="entry name" value="Non_canon_purine_NTPase_YjjX"/>
    <property type="match status" value="1"/>
</dbReference>
<evidence type="ECO:0000313" key="13">
    <source>
        <dbReference type="EMBL" id="SET90407.1"/>
    </source>
</evidence>
<keyword evidence="14" id="KW-1185">Reference proteome</keyword>
<sequence length="174" mass="17827">MKLAVGSTNPVKVDAVERTLESYEPTVIAVDVDSGVCEQPWSIEETVTGAETRARRALAATDADYGVGLEGGVARLEGVPGLSLIMWGAVTDGDRIERGSGPTLRLPDGVAEQVEAGGELGPVMDDLLGTDGLAESEGAAGALTAGLTDRTQALGEAVACSIGPFLTAYYDSDD</sequence>
<evidence type="ECO:0000256" key="10">
    <source>
        <dbReference type="HAMAP-Rule" id="MF_00648"/>
    </source>
</evidence>
<comment type="cofactor">
    <cofactor evidence="10">
        <name>Mg(2+)</name>
        <dbReference type="ChEBI" id="CHEBI:18420"/>
    </cofactor>
    <cofactor evidence="10">
        <name>Mn(2+)</name>
        <dbReference type="ChEBI" id="CHEBI:29035"/>
    </cofactor>
    <text evidence="10">Binds 1 divalent metal cation per subunit; can use either Mg(2+) or Mn(2+).</text>
</comment>
<dbReference type="InterPro" id="IPR026533">
    <property type="entry name" value="NTPase/PRRC1"/>
</dbReference>
<keyword evidence="7 10" id="KW-0464">Manganese</keyword>
<evidence type="ECO:0000313" key="14">
    <source>
        <dbReference type="Proteomes" id="UP000199320"/>
    </source>
</evidence>
<comment type="similarity">
    <text evidence="10">Belongs to the YjjX NTPase family.</text>
</comment>
<dbReference type="RefSeq" id="WP_092934090.1">
    <property type="nucleotide sequence ID" value="NZ_FMZP01000015.1"/>
</dbReference>
<gene>
    <name evidence="13" type="ORF">SAMN04488694_11615</name>
    <name evidence="12" type="ORF">SAMN05192552_101515</name>
</gene>
<feature type="binding site" evidence="10">
    <location>
        <begin position="7"/>
        <end position="12"/>
    </location>
    <ligand>
        <name>substrate</name>
    </ligand>
</feature>
<dbReference type="AlphaFoldDB" id="A0A1G6SSP8"/>
<dbReference type="InterPro" id="IPR050299">
    <property type="entry name" value="YjjX_NTPase"/>
</dbReference>
<dbReference type="PANTHER" id="PTHR34699:SF2">
    <property type="entry name" value="NON-CANONICAL PURINE NTP PHOSPHATASE_PRRC1 DOMAIN-CONTAINING PROTEIN"/>
    <property type="match status" value="1"/>
</dbReference>
<dbReference type="InterPro" id="IPR029001">
    <property type="entry name" value="ITPase-like_fam"/>
</dbReference>
<dbReference type="OrthoDB" id="52857at2157"/>
<evidence type="ECO:0000256" key="7">
    <source>
        <dbReference type="ARBA" id="ARBA00023211"/>
    </source>
</evidence>
<dbReference type="STRING" id="392421.SAMN04488694_11615"/>
<feature type="binding site" evidence="10">
    <location>
        <begin position="62"/>
        <end position="63"/>
    </location>
    <ligand>
        <name>substrate</name>
    </ligand>
</feature>
<keyword evidence="4 10" id="KW-0378">Hydrolase</keyword>
<dbReference type="GO" id="GO:0009117">
    <property type="term" value="P:nucleotide metabolic process"/>
    <property type="evidence" value="ECO:0007669"/>
    <property type="project" value="UniProtKB-KW"/>
</dbReference>